<evidence type="ECO:0000256" key="13">
    <source>
        <dbReference type="ARBA" id="ARBA00023157"/>
    </source>
</evidence>
<evidence type="ECO:0000256" key="12">
    <source>
        <dbReference type="ARBA" id="ARBA00023136"/>
    </source>
</evidence>
<keyword evidence="5" id="KW-0813">Transport</keyword>
<dbReference type="Proteomes" id="UP001652700">
    <property type="component" value="Unplaced"/>
</dbReference>
<evidence type="ECO:0000256" key="18">
    <source>
        <dbReference type="PIRSR" id="PIRSR017205-3"/>
    </source>
</evidence>
<evidence type="ECO:0000313" key="20">
    <source>
        <dbReference type="Proteomes" id="UP001652700"/>
    </source>
</evidence>
<feature type="binding site" evidence="17">
    <location>
        <position position="291"/>
    </location>
    <ligand>
        <name>FAD</name>
        <dbReference type="ChEBI" id="CHEBI:57692"/>
    </ligand>
</feature>
<proteinExistence type="inferred from homology"/>
<feature type="binding site" evidence="17">
    <location>
        <position position="250"/>
    </location>
    <ligand>
        <name>FAD</name>
        <dbReference type="ChEBI" id="CHEBI:57692"/>
    </ligand>
</feature>
<comment type="cofactor">
    <cofactor evidence="1 17">
        <name>FAD</name>
        <dbReference type="ChEBI" id="CHEBI:57692"/>
    </cofactor>
</comment>
<dbReference type="Pfam" id="PF04137">
    <property type="entry name" value="ERO1"/>
    <property type="match status" value="1"/>
</dbReference>
<evidence type="ECO:0000313" key="21">
    <source>
        <dbReference type="RefSeq" id="XP_028141913.1"/>
    </source>
</evidence>
<feature type="disulfide bond" description="Redox-active" evidence="18">
    <location>
        <begin position="94"/>
        <end position="99"/>
    </location>
</feature>
<evidence type="ECO:0000313" key="19">
    <source>
        <dbReference type="EnsemblMetazoa" id="XP_028141913.1"/>
    </source>
</evidence>
<evidence type="ECO:0000256" key="17">
    <source>
        <dbReference type="PIRSR" id="PIRSR017205-2"/>
    </source>
</evidence>
<dbReference type="SUPFAM" id="SSF110019">
    <property type="entry name" value="ERO1-like"/>
    <property type="match status" value="1"/>
</dbReference>
<accession>A0A6P7GAP8</accession>
<dbReference type="KEGG" id="dvv:114335823"/>
<evidence type="ECO:0000256" key="6">
    <source>
        <dbReference type="ARBA" id="ARBA00022630"/>
    </source>
</evidence>
<dbReference type="AlphaFoldDB" id="A0A6P7GAP8"/>
<feature type="binding site" evidence="17">
    <location>
        <position position="198"/>
    </location>
    <ligand>
        <name>FAD</name>
        <dbReference type="ChEBI" id="CHEBI:57692"/>
    </ligand>
</feature>
<dbReference type="InParanoid" id="A0A6P7GAP8"/>
<dbReference type="GO" id="GO:0016972">
    <property type="term" value="F:thiol oxidase activity"/>
    <property type="evidence" value="ECO:0007669"/>
    <property type="project" value="InterPro"/>
</dbReference>
<evidence type="ECO:0000256" key="15">
    <source>
        <dbReference type="ARBA" id="ARBA00023284"/>
    </source>
</evidence>
<keyword evidence="9 17" id="KW-0274">FAD</keyword>
<dbReference type="GO" id="GO:0015035">
    <property type="term" value="F:protein-disulfide reductase activity"/>
    <property type="evidence" value="ECO:0007669"/>
    <property type="project" value="InterPro"/>
</dbReference>
<organism evidence="21">
    <name type="scientific">Diabrotica virgifera virgifera</name>
    <name type="common">western corn rootworm</name>
    <dbReference type="NCBI Taxonomy" id="50390"/>
    <lineage>
        <taxon>Eukaryota</taxon>
        <taxon>Metazoa</taxon>
        <taxon>Ecdysozoa</taxon>
        <taxon>Arthropoda</taxon>
        <taxon>Hexapoda</taxon>
        <taxon>Insecta</taxon>
        <taxon>Pterygota</taxon>
        <taxon>Neoptera</taxon>
        <taxon>Endopterygota</taxon>
        <taxon>Coleoptera</taxon>
        <taxon>Polyphaga</taxon>
        <taxon>Cucujiformia</taxon>
        <taxon>Chrysomeloidea</taxon>
        <taxon>Chrysomelidae</taxon>
        <taxon>Galerucinae</taxon>
        <taxon>Diabroticina</taxon>
        <taxon>Diabroticites</taxon>
        <taxon>Diabrotica</taxon>
    </lineage>
</organism>
<keyword evidence="11" id="KW-0560">Oxidoreductase</keyword>
<evidence type="ECO:0000256" key="10">
    <source>
        <dbReference type="ARBA" id="ARBA00022982"/>
    </source>
</evidence>
<dbReference type="InterPro" id="IPR037192">
    <property type="entry name" value="ERO1-like_sf"/>
</dbReference>
<evidence type="ECO:0000256" key="1">
    <source>
        <dbReference type="ARBA" id="ARBA00001974"/>
    </source>
</evidence>
<evidence type="ECO:0000256" key="14">
    <source>
        <dbReference type="ARBA" id="ARBA00023180"/>
    </source>
</evidence>
<dbReference type="PANTHER" id="PTHR12613:SF0">
    <property type="entry name" value="ERO1-LIKE PROTEIN"/>
    <property type="match status" value="1"/>
</dbReference>
<name>A0A6P7GAP8_DIAVI</name>
<evidence type="ECO:0000256" key="3">
    <source>
        <dbReference type="ARBA" id="ARBA00008277"/>
    </source>
</evidence>
<keyword evidence="8" id="KW-0256">Endoplasmic reticulum</keyword>
<dbReference type="EnsemblMetazoa" id="XM_028286112.2">
    <property type="protein sequence ID" value="XP_028141913.1"/>
    <property type="gene ID" value="LOC114335823"/>
</dbReference>
<keyword evidence="15" id="KW-0676">Redox-active center</keyword>
<protein>
    <submittedName>
        <fullName evidence="21">Ero1-like protein isoform X1</fullName>
    </submittedName>
</protein>
<dbReference type="GO" id="GO:0034975">
    <property type="term" value="P:protein folding in endoplasmic reticulum"/>
    <property type="evidence" value="ECO:0007669"/>
    <property type="project" value="InterPro"/>
</dbReference>
<dbReference type="FunCoup" id="A0A6P7GAP8">
    <property type="interactions" value="1461"/>
</dbReference>
<comment type="subunit">
    <text evidence="4">May function both as a monomer and a homodimer.</text>
</comment>
<dbReference type="PIRSF" id="PIRSF017205">
    <property type="entry name" value="ERO1"/>
    <property type="match status" value="1"/>
</dbReference>
<keyword evidence="6" id="KW-0285">Flavoprotein</keyword>
<keyword evidence="12" id="KW-0472">Membrane</keyword>
<dbReference type="RefSeq" id="XP_028141913.1">
    <property type="nucleotide sequence ID" value="XM_028286112.1"/>
</dbReference>
<feature type="active site" evidence="16">
    <location>
        <position position="398"/>
    </location>
</feature>
<comment type="similarity">
    <text evidence="3">Belongs to the EROs family.</text>
</comment>
<evidence type="ECO:0000256" key="8">
    <source>
        <dbReference type="ARBA" id="ARBA00022824"/>
    </source>
</evidence>
<keyword evidence="13 18" id="KW-1015">Disulfide bond</keyword>
<keyword evidence="20" id="KW-1185">Reference proteome</keyword>
<dbReference type="InterPro" id="IPR007266">
    <property type="entry name" value="Ero1"/>
</dbReference>
<gene>
    <name evidence="21" type="primary">LOC114335823</name>
</gene>
<keyword evidence="10" id="KW-0249">Electron transport</keyword>
<evidence type="ECO:0000256" key="4">
    <source>
        <dbReference type="ARBA" id="ARBA00011802"/>
    </source>
</evidence>
<dbReference type="PANTHER" id="PTHR12613">
    <property type="entry name" value="ERO1-RELATED"/>
    <property type="match status" value="1"/>
</dbReference>
<dbReference type="CTD" id="38500"/>
<feature type="disulfide bond" evidence="18">
    <location>
        <begin position="140"/>
        <end position="176"/>
    </location>
</feature>
<evidence type="ECO:0000256" key="9">
    <source>
        <dbReference type="ARBA" id="ARBA00022827"/>
    </source>
</evidence>
<dbReference type="OrthoDB" id="269384at2759"/>
<feature type="binding site" evidence="17">
    <location>
        <position position="209"/>
    </location>
    <ligand>
        <name>FAD</name>
        <dbReference type="ChEBI" id="CHEBI:57692"/>
    </ligand>
</feature>
<keyword evidence="7" id="KW-0732">Signal</keyword>
<feature type="binding site" evidence="17">
    <location>
        <position position="253"/>
    </location>
    <ligand>
        <name>FAD</name>
        <dbReference type="ChEBI" id="CHEBI:57692"/>
    </ligand>
</feature>
<keyword evidence="14" id="KW-0325">Glycoprotein</keyword>
<evidence type="ECO:0000256" key="16">
    <source>
        <dbReference type="PIRSR" id="PIRSR017205-1"/>
    </source>
</evidence>
<dbReference type="GeneID" id="114335823"/>
<evidence type="ECO:0000256" key="7">
    <source>
        <dbReference type="ARBA" id="ARBA00022729"/>
    </source>
</evidence>
<feature type="binding site" evidence="17">
    <location>
        <position position="196"/>
    </location>
    <ligand>
        <name>FAD</name>
        <dbReference type="ChEBI" id="CHEBI:57692"/>
    </ligand>
</feature>
<evidence type="ECO:0000256" key="11">
    <source>
        <dbReference type="ARBA" id="ARBA00023002"/>
    </source>
</evidence>
<feature type="active site" description="Nucleophile" evidence="16">
    <location>
        <position position="395"/>
    </location>
</feature>
<reference evidence="19" key="2">
    <citation type="submission" date="2025-05" db="UniProtKB">
        <authorList>
            <consortium name="EnsemblMetazoa"/>
        </authorList>
    </citation>
    <scope>IDENTIFICATION</scope>
</reference>
<sequence length="472" mass="55148">MLVSVCRYTLIIFITSSIRVRCFQHIVKNNDKSHFLSCLLGRIDECRSDFENVAHFNDLKVYPRLKSLLEKQYFKFFRVNLKRPCPFWTDDSKCAMRDCHVKPCPPEEIPEGLKGNSQQKVVPVGPHPSDKYSKQQNEGCAAHHNELDYLNKTIPEKLQKDMQLWEAYDDALDNFCDIDNNDENAEYVDLLLNPERYTGYSGESAHRIWKSIYLENCFRPKKSFSFNPYIQSNKLNELCLEERVFYRSISGLHASINVHLCANYLLSKDNGFGLGKPGAKWGPNLDEFQKRFSPENTNGEGPNWLRNLYFIYLVELRALAKAAPYLEKEGYYTGDEQNDWDTQMAIKDLLKVIKLFPDHFDETTMFRNSEQAEKLKHEFKQHFRNITRIMDCVGCDKCRLWGKLQTQGLGTALKILFSGHFDKVEGKRTLDSHNKKEFQLQRNEIVSLVNAFGRLSNSLYRIDDFRQMLSMR</sequence>
<dbReference type="GO" id="GO:0071949">
    <property type="term" value="F:FAD binding"/>
    <property type="evidence" value="ECO:0007669"/>
    <property type="project" value="InterPro"/>
</dbReference>
<comment type="subcellular location">
    <subcellularLocation>
        <location evidence="2">Endoplasmic reticulum membrane</location>
        <topology evidence="2">Peripheral membrane protein</topology>
        <orientation evidence="2">Lumenal side</orientation>
    </subcellularLocation>
</comment>
<evidence type="ECO:0000256" key="5">
    <source>
        <dbReference type="ARBA" id="ARBA00022448"/>
    </source>
</evidence>
<feature type="disulfide bond" description="Redox-active" evidence="18">
    <location>
        <begin position="395"/>
        <end position="398"/>
    </location>
</feature>
<dbReference type="GO" id="GO:0005789">
    <property type="term" value="C:endoplasmic reticulum membrane"/>
    <property type="evidence" value="ECO:0007669"/>
    <property type="project" value="UniProtKB-SubCell"/>
</dbReference>
<evidence type="ECO:0000256" key="2">
    <source>
        <dbReference type="ARBA" id="ARBA00004367"/>
    </source>
</evidence>
<reference evidence="21" key="1">
    <citation type="submission" date="2025-04" db="UniProtKB">
        <authorList>
            <consortium name="RefSeq"/>
        </authorList>
    </citation>
    <scope>IDENTIFICATION</scope>
    <source>
        <tissue evidence="21">Whole insect</tissue>
    </source>
</reference>